<accession>A0A2P2P232</accession>
<evidence type="ECO:0000313" key="1">
    <source>
        <dbReference type="EMBL" id="MBX48729.1"/>
    </source>
</evidence>
<sequence>MMLKPDSLRGISALLNELSSYNEAHKEIQTNNTSMVRKLLARSHYINLYRKDKYLILILVVQSTPLWYPPTGVFKCHVLSCLHTINS</sequence>
<proteinExistence type="predicted"/>
<dbReference type="AlphaFoldDB" id="A0A2P2P232"/>
<protein>
    <submittedName>
        <fullName evidence="1">Uncharacterized protein</fullName>
    </submittedName>
</protein>
<reference evidence="1" key="1">
    <citation type="submission" date="2018-02" db="EMBL/GenBank/DDBJ databases">
        <title>Rhizophora mucronata_Transcriptome.</title>
        <authorList>
            <person name="Meera S.P."/>
            <person name="Sreeshan A."/>
            <person name="Augustine A."/>
        </authorList>
    </citation>
    <scope>NUCLEOTIDE SEQUENCE</scope>
    <source>
        <tissue evidence="1">Leaf</tissue>
    </source>
</reference>
<dbReference type="EMBL" id="GGEC01068245">
    <property type="protein sequence ID" value="MBX48729.1"/>
    <property type="molecule type" value="Transcribed_RNA"/>
</dbReference>
<organism evidence="1">
    <name type="scientific">Rhizophora mucronata</name>
    <name type="common">Asiatic mangrove</name>
    <dbReference type="NCBI Taxonomy" id="61149"/>
    <lineage>
        <taxon>Eukaryota</taxon>
        <taxon>Viridiplantae</taxon>
        <taxon>Streptophyta</taxon>
        <taxon>Embryophyta</taxon>
        <taxon>Tracheophyta</taxon>
        <taxon>Spermatophyta</taxon>
        <taxon>Magnoliopsida</taxon>
        <taxon>eudicotyledons</taxon>
        <taxon>Gunneridae</taxon>
        <taxon>Pentapetalae</taxon>
        <taxon>rosids</taxon>
        <taxon>fabids</taxon>
        <taxon>Malpighiales</taxon>
        <taxon>Rhizophoraceae</taxon>
        <taxon>Rhizophora</taxon>
    </lineage>
</organism>
<name>A0A2P2P232_RHIMU</name>